<dbReference type="InterPro" id="IPR036390">
    <property type="entry name" value="WH_DNA-bd_sf"/>
</dbReference>
<dbReference type="Pfam" id="PF09339">
    <property type="entry name" value="HTH_IclR"/>
    <property type="match status" value="1"/>
</dbReference>
<keyword evidence="4" id="KW-1185">Reference proteome</keyword>
<dbReference type="EMBL" id="JAKJHZ010000012">
    <property type="protein sequence ID" value="MCF6379812.1"/>
    <property type="molecule type" value="Genomic_DNA"/>
</dbReference>
<evidence type="ECO:0000256" key="1">
    <source>
        <dbReference type="ARBA" id="ARBA00006479"/>
    </source>
</evidence>
<dbReference type="InterPro" id="IPR005471">
    <property type="entry name" value="Tscrpt_reg_IclR_N"/>
</dbReference>
<dbReference type="Proteomes" id="UP001201161">
    <property type="component" value="Unassembled WGS sequence"/>
</dbReference>
<accession>A0ABS9HHD4</accession>
<dbReference type="PROSITE" id="PS01125">
    <property type="entry name" value="ROK"/>
    <property type="match status" value="1"/>
</dbReference>
<organism evidence="3 4">
    <name type="scientific">Nocardioides potassii</name>
    <dbReference type="NCBI Taxonomy" id="2911371"/>
    <lineage>
        <taxon>Bacteria</taxon>
        <taxon>Bacillati</taxon>
        <taxon>Actinomycetota</taxon>
        <taxon>Actinomycetes</taxon>
        <taxon>Propionibacteriales</taxon>
        <taxon>Nocardioidaceae</taxon>
        <taxon>Nocardioides</taxon>
    </lineage>
</organism>
<dbReference type="PANTHER" id="PTHR18964">
    <property type="entry name" value="ROK (REPRESSOR, ORF, KINASE) FAMILY"/>
    <property type="match status" value="1"/>
</dbReference>
<gene>
    <name evidence="3" type="ORF">L2K70_19540</name>
</gene>
<proteinExistence type="inferred from homology"/>
<feature type="domain" description="HTH iclR-type" evidence="2">
    <location>
        <begin position="2"/>
        <end position="45"/>
    </location>
</feature>
<dbReference type="Gene3D" id="3.30.420.40">
    <property type="match status" value="2"/>
</dbReference>
<dbReference type="SUPFAM" id="SSF53067">
    <property type="entry name" value="Actin-like ATPase domain"/>
    <property type="match status" value="1"/>
</dbReference>
<sequence>MRTGELFDLLRDGRPWTRAQLAEATGLARSTVTMRIDTLIRLGLVAPYGGARSTGGRPPALFALNPSAKMVIGADIGATHARVALTDLDGKILGETDAQLEVAAGPEPVLGWVVETVRELVEGSGRDIADLAAIGIGLPGPVEHSTGLPINPPIMPGWDRYDVPARLRADYPVPVLVDNDVNIMALGERRAFLRDVDDLVLIKVATGIGAGIVSGGVLQRGARGTAGDLGHVRVRDNDEALCRCGNTGCLEAVAAGPALAAAVRAQGEDAKSGGDVVDLVRAGSLVAMSVVRQAGRDIGEVVATMTNLINPSVVVIGGQLAGAGEHLLAGIRESVYQRSLPLATEHLRIVTSRAGAEAAVLGASAMAIEHVLSPDVVEAASEALAAADAAAERA</sequence>
<dbReference type="Pfam" id="PF00480">
    <property type="entry name" value="ROK"/>
    <property type="match status" value="1"/>
</dbReference>
<reference evidence="3 4" key="1">
    <citation type="submission" date="2022-01" db="EMBL/GenBank/DDBJ databases">
        <title>Nocardioides sp. nov., an actinomycete isolated from mining soil.</title>
        <authorList>
            <person name="Liu L."/>
        </authorList>
    </citation>
    <scope>NUCLEOTIDE SEQUENCE [LARGE SCALE GENOMIC DNA]</scope>
    <source>
        <strain evidence="3 4">KLBMP 9356</strain>
    </source>
</reference>
<comment type="similarity">
    <text evidence="1">Belongs to the ROK (NagC/XylR) family.</text>
</comment>
<name>A0ABS9HHD4_9ACTN</name>
<evidence type="ECO:0000313" key="4">
    <source>
        <dbReference type="Proteomes" id="UP001201161"/>
    </source>
</evidence>
<dbReference type="InterPro" id="IPR043129">
    <property type="entry name" value="ATPase_NBD"/>
</dbReference>
<protein>
    <submittedName>
        <fullName evidence="3">ROK family protein</fullName>
    </submittedName>
</protein>
<evidence type="ECO:0000313" key="3">
    <source>
        <dbReference type="EMBL" id="MCF6379812.1"/>
    </source>
</evidence>
<dbReference type="InterPro" id="IPR049874">
    <property type="entry name" value="ROK_cs"/>
</dbReference>
<dbReference type="SUPFAM" id="SSF46785">
    <property type="entry name" value="Winged helix' DNA-binding domain"/>
    <property type="match status" value="1"/>
</dbReference>
<dbReference type="RefSeq" id="WP_236405008.1">
    <property type="nucleotide sequence ID" value="NZ_JAKJHZ010000012.1"/>
</dbReference>
<dbReference type="Gene3D" id="1.10.10.10">
    <property type="entry name" value="Winged helix-like DNA-binding domain superfamily/Winged helix DNA-binding domain"/>
    <property type="match status" value="1"/>
</dbReference>
<dbReference type="PANTHER" id="PTHR18964:SF173">
    <property type="entry name" value="GLUCOKINASE"/>
    <property type="match status" value="1"/>
</dbReference>
<dbReference type="InterPro" id="IPR036388">
    <property type="entry name" value="WH-like_DNA-bd_sf"/>
</dbReference>
<evidence type="ECO:0000259" key="2">
    <source>
        <dbReference type="Pfam" id="PF09339"/>
    </source>
</evidence>
<dbReference type="InterPro" id="IPR000600">
    <property type="entry name" value="ROK"/>
</dbReference>
<comment type="caution">
    <text evidence="3">The sequence shown here is derived from an EMBL/GenBank/DDBJ whole genome shotgun (WGS) entry which is preliminary data.</text>
</comment>